<dbReference type="SUPFAM" id="SSF56655">
    <property type="entry name" value="Carbohydrate phosphatase"/>
    <property type="match status" value="1"/>
</dbReference>
<proteinExistence type="inferred from homology"/>
<dbReference type="Pfam" id="PF00459">
    <property type="entry name" value="Inositol_P"/>
    <property type="match status" value="1"/>
</dbReference>
<keyword evidence="6 7" id="KW-0460">Magnesium</keyword>
<feature type="non-terminal residue" evidence="8">
    <location>
        <position position="1"/>
    </location>
</feature>
<dbReference type="InterPro" id="IPR020550">
    <property type="entry name" value="Inositol_monophosphatase_CS"/>
</dbReference>
<comment type="similarity">
    <text evidence="3 7">Belongs to the inositol monophosphatase superfamily.</text>
</comment>
<gene>
    <name evidence="8" type="ORF">LTR16_008523</name>
</gene>
<dbReference type="CDD" id="cd01639">
    <property type="entry name" value="IMPase"/>
    <property type="match status" value="1"/>
</dbReference>
<comment type="catalytic activity">
    <reaction evidence="1 7">
        <text>a myo-inositol phosphate + H2O = myo-inositol + phosphate</text>
        <dbReference type="Rhea" id="RHEA:24056"/>
        <dbReference type="ChEBI" id="CHEBI:15377"/>
        <dbReference type="ChEBI" id="CHEBI:17268"/>
        <dbReference type="ChEBI" id="CHEBI:43474"/>
        <dbReference type="ChEBI" id="CHEBI:84139"/>
        <dbReference type="EC" id="3.1.3.25"/>
    </reaction>
</comment>
<sequence>ADPVTETDQAVERMVYQILRSKYPSYEFVGEETYDYKNGTPLADAPTFVLDPIDGTTNFIHGYSFVCVSLGFCLNKRPTVGIVYNPMTGILWSAIHGQGAFVRSVKPTSIAGVSETPRRLPLKDPLPPLNGLRGTLVAVEWGSDRDGPNWDARVDVFAKLGGSKKTGGGMVHGIRSSGSAALNFCAVACGDLDAAWEAGAWGWDVAAAWAILEEAGGRVVD</sequence>
<dbReference type="PANTHER" id="PTHR20854:SF4">
    <property type="entry name" value="INOSITOL-1-MONOPHOSPHATASE-RELATED"/>
    <property type="match status" value="1"/>
</dbReference>
<dbReference type="PANTHER" id="PTHR20854">
    <property type="entry name" value="INOSITOL MONOPHOSPHATASE"/>
    <property type="match status" value="1"/>
</dbReference>
<comment type="cofactor">
    <cofactor evidence="2 7">
        <name>Mg(2+)</name>
        <dbReference type="ChEBI" id="CHEBI:18420"/>
    </cofactor>
</comment>
<evidence type="ECO:0000256" key="6">
    <source>
        <dbReference type="ARBA" id="ARBA00022842"/>
    </source>
</evidence>
<comment type="caution">
    <text evidence="8">The sequence shown here is derived from an EMBL/GenBank/DDBJ whole genome shotgun (WGS) entry which is preliminary data.</text>
</comment>
<dbReference type="Proteomes" id="UP001357485">
    <property type="component" value="Unassembled WGS sequence"/>
</dbReference>
<comment type="pathway">
    <text evidence="7">Polyol metabolism; myo-inositol biosynthesis; myo-inositol from D-glucose 6-phosphate: step 2/2.</text>
</comment>
<evidence type="ECO:0000256" key="5">
    <source>
        <dbReference type="ARBA" id="ARBA00022801"/>
    </source>
</evidence>
<dbReference type="Gene3D" id="3.30.540.10">
    <property type="entry name" value="Fructose-1,6-Bisphosphatase, subunit A, domain 1"/>
    <property type="match status" value="1"/>
</dbReference>
<evidence type="ECO:0000313" key="9">
    <source>
        <dbReference type="Proteomes" id="UP001357485"/>
    </source>
</evidence>
<dbReference type="InterPro" id="IPR020583">
    <property type="entry name" value="Inositol_monoP_metal-BS"/>
</dbReference>
<dbReference type="Gene3D" id="3.40.190.80">
    <property type="match status" value="1"/>
</dbReference>
<evidence type="ECO:0000256" key="4">
    <source>
        <dbReference type="ARBA" id="ARBA00022723"/>
    </source>
</evidence>
<dbReference type="EC" id="3.1.3.25" evidence="7"/>
<organism evidence="8 9">
    <name type="scientific">Cryomyces antarcticus</name>
    <dbReference type="NCBI Taxonomy" id="329879"/>
    <lineage>
        <taxon>Eukaryota</taxon>
        <taxon>Fungi</taxon>
        <taxon>Dikarya</taxon>
        <taxon>Ascomycota</taxon>
        <taxon>Pezizomycotina</taxon>
        <taxon>Dothideomycetes</taxon>
        <taxon>Dothideomycetes incertae sedis</taxon>
        <taxon>Cryomyces</taxon>
    </lineage>
</organism>
<keyword evidence="9" id="KW-1185">Reference proteome</keyword>
<dbReference type="InterPro" id="IPR033942">
    <property type="entry name" value="IMPase"/>
</dbReference>
<evidence type="ECO:0000256" key="1">
    <source>
        <dbReference type="ARBA" id="ARBA00001033"/>
    </source>
</evidence>
<name>A0ABR0LUF7_9PEZI</name>
<keyword evidence="4 7" id="KW-0479">Metal-binding</keyword>
<keyword evidence="5 7" id="KW-0378">Hydrolase</keyword>
<dbReference type="PROSITE" id="PS00629">
    <property type="entry name" value="IMP_1"/>
    <property type="match status" value="1"/>
</dbReference>
<dbReference type="PRINTS" id="PR00377">
    <property type="entry name" value="IMPHPHTASES"/>
</dbReference>
<evidence type="ECO:0000313" key="8">
    <source>
        <dbReference type="EMBL" id="KAK5242417.1"/>
    </source>
</evidence>
<evidence type="ECO:0000256" key="7">
    <source>
        <dbReference type="RuleBase" id="RU364068"/>
    </source>
</evidence>
<protein>
    <recommendedName>
        <fullName evidence="7">Inositol-1-monophosphatase</fullName>
        <ecNumber evidence="7">3.1.3.25</ecNumber>
    </recommendedName>
</protein>
<reference evidence="8 9" key="1">
    <citation type="submission" date="2023-08" db="EMBL/GenBank/DDBJ databases">
        <title>Black Yeasts Isolated from many extreme environments.</title>
        <authorList>
            <person name="Coleine C."/>
            <person name="Stajich J.E."/>
            <person name="Selbmann L."/>
        </authorList>
    </citation>
    <scope>NUCLEOTIDE SEQUENCE [LARGE SCALE GENOMIC DNA]</scope>
    <source>
        <strain evidence="8 9">CCFEE 536</strain>
    </source>
</reference>
<feature type="non-terminal residue" evidence="8">
    <location>
        <position position="221"/>
    </location>
</feature>
<dbReference type="EMBL" id="JAVRRA010010248">
    <property type="protein sequence ID" value="KAK5242417.1"/>
    <property type="molecule type" value="Genomic_DNA"/>
</dbReference>
<evidence type="ECO:0000256" key="3">
    <source>
        <dbReference type="ARBA" id="ARBA00009759"/>
    </source>
</evidence>
<dbReference type="InterPro" id="IPR000760">
    <property type="entry name" value="Inositol_monophosphatase-like"/>
</dbReference>
<accession>A0ABR0LUF7</accession>
<dbReference type="PROSITE" id="PS00630">
    <property type="entry name" value="IMP_2"/>
    <property type="match status" value="1"/>
</dbReference>
<evidence type="ECO:0000256" key="2">
    <source>
        <dbReference type="ARBA" id="ARBA00001946"/>
    </source>
</evidence>